<dbReference type="Proteomes" id="UP000287033">
    <property type="component" value="Unassembled WGS sequence"/>
</dbReference>
<reference evidence="1 2" key="1">
    <citation type="journal article" date="2018" name="Nat. Ecol. Evol.">
        <title>Shark genomes provide insights into elasmobranch evolution and the origin of vertebrates.</title>
        <authorList>
            <person name="Hara Y"/>
            <person name="Yamaguchi K"/>
            <person name="Onimaru K"/>
            <person name="Kadota M"/>
            <person name="Koyanagi M"/>
            <person name="Keeley SD"/>
            <person name="Tatsumi K"/>
            <person name="Tanaka K"/>
            <person name="Motone F"/>
            <person name="Kageyama Y"/>
            <person name="Nozu R"/>
            <person name="Adachi N"/>
            <person name="Nishimura O"/>
            <person name="Nakagawa R"/>
            <person name="Tanegashima C"/>
            <person name="Kiyatake I"/>
            <person name="Matsumoto R"/>
            <person name="Murakumo K"/>
            <person name="Nishida K"/>
            <person name="Terakita A"/>
            <person name="Kuratani S"/>
            <person name="Sato K"/>
            <person name="Hyodo S Kuraku.S."/>
        </authorList>
    </citation>
    <scope>NUCLEOTIDE SEQUENCE [LARGE SCALE GENOMIC DNA]</scope>
</reference>
<accession>A0A401TX72</accession>
<dbReference type="AlphaFoldDB" id="A0A401TX72"/>
<evidence type="ECO:0000313" key="2">
    <source>
        <dbReference type="Proteomes" id="UP000287033"/>
    </source>
</evidence>
<name>A0A401TX72_CHIPU</name>
<keyword evidence="2" id="KW-1185">Reference proteome</keyword>
<comment type="caution">
    <text evidence="1">The sequence shown here is derived from an EMBL/GenBank/DDBJ whole genome shotgun (WGS) entry which is preliminary data.</text>
</comment>
<dbReference type="EMBL" id="BEZZ01202194">
    <property type="protein sequence ID" value="GCC47244.1"/>
    <property type="molecule type" value="Genomic_DNA"/>
</dbReference>
<gene>
    <name evidence="1" type="ORF">chiPu_0031150</name>
</gene>
<protein>
    <submittedName>
        <fullName evidence="1">Uncharacterized protein</fullName>
    </submittedName>
</protein>
<organism evidence="1 2">
    <name type="scientific">Chiloscyllium punctatum</name>
    <name type="common">Brownbanded bambooshark</name>
    <name type="synonym">Hemiscyllium punctatum</name>
    <dbReference type="NCBI Taxonomy" id="137246"/>
    <lineage>
        <taxon>Eukaryota</taxon>
        <taxon>Metazoa</taxon>
        <taxon>Chordata</taxon>
        <taxon>Craniata</taxon>
        <taxon>Vertebrata</taxon>
        <taxon>Chondrichthyes</taxon>
        <taxon>Elasmobranchii</taxon>
        <taxon>Galeomorphii</taxon>
        <taxon>Galeoidea</taxon>
        <taxon>Orectolobiformes</taxon>
        <taxon>Hemiscylliidae</taxon>
        <taxon>Chiloscyllium</taxon>
    </lineage>
</organism>
<feature type="non-terminal residue" evidence="1">
    <location>
        <position position="1"/>
    </location>
</feature>
<sequence length="162" mass="17031">DIAVVLRLDGAALIFLDAAALFHPGEAIARQAGVDVDRDGRIGVGTRGVIDRQVRLAGAFRQDDLAQRHANVGRACGRREDLARGGQRAGGDGGERGVGVGADVHEGSSLLQFVGIAARETITAVIPAKAGIQYSRGRGAIRRRRGVLDRPVHVRNCAQAGR</sequence>
<proteinExistence type="predicted"/>
<evidence type="ECO:0000313" key="1">
    <source>
        <dbReference type="EMBL" id="GCC47244.1"/>
    </source>
</evidence>